<dbReference type="Pfam" id="PF07702">
    <property type="entry name" value="UTRA"/>
    <property type="match status" value="1"/>
</dbReference>
<evidence type="ECO:0000313" key="6">
    <source>
        <dbReference type="Proteomes" id="UP001549320"/>
    </source>
</evidence>
<dbReference type="InterPro" id="IPR036388">
    <property type="entry name" value="WH-like_DNA-bd_sf"/>
</dbReference>
<dbReference type="InterPro" id="IPR000524">
    <property type="entry name" value="Tscrpt_reg_HTH_GntR"/>
</dbReference>
<dbReference type="InterPro" id="IPR036390">
    <property type="entry name" value="WH_DNA-bd_sf"/>
</dbReference>
<organism evidence="5 6">
    <name type="scientific">Ottowia thiooxydans</name>
    <dbReference type="NCBI Taxonomy" id="219182"/>
    <lineage>
        <taxon>Bacteria</taxon>
        <taxon>Pseudomonadati</taxon>
        <taxon>Pseudomonadota</taxon>
        <taxon>Betaproteobacteria</taxon>
        <taxon>Burkholderiales</taxon>
        <taxon>Comamonadaceae</taxon>
        <taxon>Ottowia</taxon>
    </lineage>
</organism>
<feature type="domain" description="HTH gntR-type" evidence="4">
    <location>
        <begin position="18"/>
        <end position="86"/>
    </location>
</feature>
<dbReference type="Proteomes" id="UP001549320">
    <property type="component" value="Unassembled WGS sequence"/>
</dbReference>
<gene>
    <name evidence="5" type="ORF">ABIE13_004937</name>
</gene>
<dbReference type="Gene3D" id="1.10.10.10">
    <property type="entry name" value="Winged helix-like DNA-binding domain superfamily/Winged helix DNA-binding domain"/>
    <property type="match status" value="1"/>
</dbReference>
<dbReference type="PANTHER" id="PTHR44846:SF1">
    <property type="entry name" value="MANNOSYL-D-GLYCERATE TRANSPORT_METABOLISM SYSTEM REPRESSOR MNGR-RELATED"/>
    <property type="match status" value="1"/>
</dbReference>
<dbReference type="CDD" id="cd07377">
    <property type="entry name" value="WHTH_GntR"/>
    <property type="match status" value="1"/>
</dbReference>
<dbReference type="SUPFAM" id="SSF64288">
    <property type="entry name" value="Chorismate lyase-like"/>
    <property type="match status" value="1"/>
</dbReference>
<evidence type="ECO:0000256" key="2">
    <source>
        <dbReference type="ARBA" id="ARBA00023125"/>
    </source>
</evidence>
<evidence type="ECO:0000256" key="3">
    <source>
        <dbReference type="ARBA" id="ARBA00023163"/>
    </source>
</evidence>
<sequence>MPSPTVVRAAPQFTPGATALYAQLASVLRNQILSGQWADGEEIPSLQELVDRYGVGRVTVRQSVQILADEGLLSSQRGRRTFVIYSPQAAQVDVAGRPLFTSVASMEHPSPLYGVALLSRGRSERLPPARWQVGRDEGPYTHVRKLDQIDGSPYGLSSVHVAEDIYDRFPKAAEESEKLIQLVRKHAESVSLAKERVTVMPMDFDAAAALGYRMAAPAARAERILCDASGRVIYFGVTIYRGDRFGLDRDLFEYFAQDAPGSGQKK</sequence>
<dbReference type="EMBL" id="JBEPSH010000011">
    <property type="protein sequence ID" value="MET4579800.1"/>
    <property type="molecule type" value="Genomic_DNA"/>
</dbReference>
<keyword evidence="3" id="KW-0804">Transcription</keyword>
<evidence type="ECO:0000259" key="4">
    <source>
        <dbReference type="PROSITE" id="PS50949"/>
    </source>
</evidence>
<dbReference type="SMART" id="SM00345">
    <property type="entry name" value="HTH_GNTR"/>
    <property type="match status" value="1"/>
</dbReference>
<dbReference type="InterPro" id="IPR050679">
    <property type="entry name" value="Bact_HTH_transcr_reg"/>
</dbReference>
<dbReference type="InterPro" id="IPR011663">
    <property type="entry name" value="UTRA"/>
</dbReference>
<accession>A0ABV2QFK4</accession>
<proteinExistence type="predicted"/>
<evidence type="ECO:0000313" key="5">
    <source>
        <dbReference type="EMBL" id="MET4579800.1"/>
    </source>
</evidence>
<comment type="caution">
    <text evidence="5">The sequence shown here is derived from an EMBL/GenBank/DDBJ whole genome shotgun (WGS) entry which is preliminary data.</text>
</comment>
<dbReference type="PROSITE" id="PS50949">
    <property type="entry name" value="HTH_GNTR"/>
    <property type="match status" value="1"/>
</dbReference>
<keyword evidence="1" id="KW-0805">Transcription regulation</keyword>
<dbReference type="SMART" id="SM00866">
    <property type="entry name" value="UTRA"/>
    <property type="match status" value="1"/>
</dbReference>
<dbReference type="Pfam" id="PF00392">
    <property type="entry name" value="GntR"/>
    <property type="match status" value="1"/>
</dbReference>
<protein>
    <submittedName>
        <fullName evidence="5">GntR family transcriptional regulator</fullName>
    </submittedName>
</protein>
<name>A0ABV2QFK4_9BURK</name>
<dbReference type="PANTHER" id="PTHR44846">
    <property type="entry name" value="MANNOSYL-D-GLYCERATE TRANSPORT/METABOLISM SYSTEM REPRESSOR MNGR-RELATED"/>
    <property type="match status" value="1"/>
</dbReference>
<dbReference type="RefSeq" id="WP_354448227.1">
    <property type="nucleotide sequence ID" value="NZ_JBEPSH010000011.1"/>
</dbReference>
<keyword evidence="2" id="KW-0238">DNA-binding</keyword>
<keyword evidence="6" id="KW-1185">Reference proteome</keyword>
<dbReference type="PRINTS" id="PR00035">
    <property type="entry name" value="HTHGNTR"/>
</dbReference>
<dbReference type="SUPFAM" id="SSF46785">
    <property type="entry name" value="Winged helix' DNA-binding domain"/>
    <property type="match status" value="1"/>
</dbReference>
<reference evidence="5 6" key="1">
    <citation type="submission" date="2024-06" db="EMBL/GenBank/DDBJ databases">
        <title>Sorghum-associated microbial communities from plants grown in Nebraska, USA.</title>
        <authorList>
            <person name="Schachtman D."/>
        </authorList>
    </citation>
    <scope>NUCLEOTIDE SEQUENCE [LARGE SCALE GENOMIC DNA]</scope>
    <source>
        <strain evidence="5 6">2709</strain>
    </source>
</reference>
<dbReference type="Gene3D" id="3.40.1410.10">
    <property type="entry name" value="Chorismate lyase-like"/>
    <property type="match status" value="1"/>
</dbReference>
<evidence type="ECO:0000256" key="1">
    <source>
        <dbReference type="ARBA" id="ARBA00023015"/>
    </source>
</evidence>
<dbReference type="InterPro" id="IPR028978">
    <property type="entry name" value="Chorismate_lyase_/UTRA_dom_sf"/>
</dbReference>